<dbReference type="GO" id="GO:0005615">
    <property type="term" value="C:extracellular space"/>
    <property type="evidence" value="ECO:0007669"/>
    <property type="project" value="TreeGrafter"/>
</dbReference>
<accession>A0AAD9RIB9</accession>
<keyword evidence="1" id="KW-0812">Transmembrane</keyword>
<feature type="transmembrane region" description="Helical" evidence="1">
    <location>
        <begin position="23"/>
        <end position="41"/>
    </location>
</feature>
<proteinExistence type="predicted"/>
<keyword evidence="1" id="KW-0472">Membrane</keyword>
<evidence type="ECO:0000256" key="1">
    <source>
        <dbReference type="SAM" id="Phobius"/>
    </source>
</evidence>
<dbReference type="PANTHER" id="PTHR28434">
    <property type="entry name" value="PROTEIN C3ORF33"/>
    <property type="match status" value="1"/>
</dbReference>
<dbReference type="AlphaFoldDB" id="A0AAD9RIB9"/>
<protein>
    <submittedName>
        <fullName evidence="2">Uncharacterized protein</fullName>
    </submittedName>
</protein>
<keyword evidence="3" id="KW-1185">Reference proteome</keyword>
<dbReference type="Proteomes" id="UP001258017">
    <property type="component" value="Unassembled WGS sequence"/>
</dbReference>
<dbReference type="EMBL" id="JAIFRP010000062">
    <property type="protein sequence ID" value="KAK2580211.1"/>
    <property type="molecule type" value="Genomic_DNA"/>
</dbReference>
<sequence>MEQEQISTAYQKLTTFMEQNTRAVEFVCYGITGIGLLVAVYRVRPFSKFKKPSDIPPHFLKHTELKGVVKRIDPSYSTLLMVDHKPLIPFPRFSRKKYLPIKLSGINVTNQGISWLQTECINISEELVFNKSTKLCTI</sequence>
<comment type="caution">
    <text evidence="2">The sequence shown here is derived from an EMBL/GenBank/DDBJ whole genome shotgun (WGS) entry which is preliminary data.</text>
</comment>
<evidence type="ECO:0000313" key="2">
    <source>
        <dbReference type="EMBL" id="KAK2580211.1"/>
    </source>
</evidence>
<gene>
    <name evidence="2" type="ORF">KPH14_012471</name>
</gene>
<evidence type="ECO:0000313" key="3">
    <source>
        <dbReference type="Proteomes" id="UP001258017"/>
    </source>
</evidence>
<keyword evidence="1" id="KW-1133">Transmembrane helix</keyword>
<organism evidence="2 3">
    <name type="scientific">Odynerus spinipes</name>
    <dbReference type="NCBI Taxonomy" id="1348599"/>
    <lineage>
        <taxon>Eukaryota</taxon>
        <taxon>Metazoa</taxon>
        <taxon>Ecdysozoa</taxon>
        <taxon>Arthropoda</taxon>
        <taxon>Hexapoda</taxon>
        <taxon>Insecta</taxon>
        <taxon>Pterygota</taxon>
        <taxon>Neoptera</taxon>
        <taxon>Endopterygota</taxon>
        <taxon>Hymenoptera</taxon>
        <taxon>Apocrita</taxon>
        <taxon>Aculeata</taxon>
        <taxon>Vespoidea</taxon>
        <taxon>Vespidae</taxon>
        <taxon>Eumeninae</taxon>
        <taxon>Odynerus</taxon>
    </lineage>
</organism>
<name>A0AAD9RIB9_9HYME</name>
<dbReference type="PANTHER" id="PTHR28434:SF1">
    <property type="entry name" value="PROTEIN C3ORF33"/>
    <property type="match status" value="1"/>
</dbReference>
<reference evidence="2" key="1">
    <citation type="submission" date="2021-08" db="EMBL/GenBank/DDBJ databases">
        <authorList>
            <person name="Misof B."/>
            <person name="Oliver O."/>
            <person name="Podsiadlowski L."/>
            <person name="Donath A."/>
            <person name="Peters R."/>
            <person name="Mayer C."/>
            <person name="Rust J."/>
            <person name="Gunkel S."/>
            <person name="Lesny P."/>
            <person name="Martin S."/>
            <person name="Oeyen J.P."/>
            <person name="Petersen M."/>
            <person name="Panagiotis P."/>
            <person name="Wilbrandt J."/>
            <person name="Tanja T."/>
        </authorList>
    </citation>
    <scope>NUCLEOTIDE SEQUENCE</scope>
    <source>
        <strain evidence="2">GBR_01_08_01A</strain>
        <tissue evidence="2">Thorax + abdomen</tissue>
    </source>
</reference>
<dbReference type="InterPro" id="IPR042421">
    <property type="entry name" value="C3orf33-like"/>
</dbReference>
<reference evidence="2" key="2">
    <citation type="journal article" date="2023" name="Commun. Biol.">
        <title>Intrasexual cuticular hydrocarbon dimorphism in a wasp sheds light on hydrocarbon biosynthesis genes in Hymenoptera.</title>
        <authorList>
            <person name="Moris V.C."/>
            <person name="Podsiadlowski L."/>
            <person name="Martin S."/>
            <person name="Oeyen J.P."/>
            <person name="Donath A."/>
            <person name="Petersen M."/>
            <person name="Wilbrandt J."/>
            <person name="Misof B."/>
            <person name="Liedtke D."/>
            <person name="Thamm M."/>
            <person name="Scheiner R."/>
            <person name="Schmitt T."/>
            <person name="Niehuis O."/>
        </authorList>
    </citation>
    <scope>NUCLEOTIDE SEQUENCE</scope>
    <source>
        <strain evidence="2">GBR_01_08_01A</strain>
    </source>
</reference>